<keyword evidence="3" id="KW-1185">Reference proteome</keyword>
<evidence type="ECO:0000313" key="3">
    <source>
        <dbReference type="Proteomes" id="UP000296049"/>
    </source>
</evidence>
<evidence type="ECO:0000256" key="1">
    <source>
        <dbReference type="SAM" id="MobiDB-lite"/>
    </source>
</evidence>
<feature type="compositionally biased region" description="Polar residues" evidence="1">
    <location>
        <begin position="22"/>
        <end position="49"/>
    </location>
</feature>
<gene>
    <name evidence="2" type="ORF">Anapl_17961</name>
</gene>
<dbReference type="EMBL" id="KB744624">
    <property type="protein sequence ID" value="EOA94732.1"/>
    <property type="molecule type" value="Genomic_DNA"/>
</dbReference>
<organism evidence="2 3">
    <name type="scientific">Anas platyrhynchos</name>
    <name type="common">Mallard</name>
    <name type="synonym">Anas boschas</name>
    <dbReference type="NCBI Taxonomy" id="8839"/>
    <lineage>
        <taxon>Eukaryota</taxon>
        <taxon>Metazoa</taxon>
        <taxon>Chordata</taxon>
        <taxon>Craniata</taxon>
        <taxon>Vertebrata</taxon>
        <taxon>Euteleostomi</taxon>
        <taxon>Archelosauria</taxon>
        <taxon>Archosauria</taxon>
        <taxon>Dinosauria</taxon>
        <taxon>Saurischia</taxon>
        <taxon>Theropoda</taxon>
        <taxon>Coelurosauria</taxon>
        <taxon>Aves</taxon>
        <taxon>Neognathae</taxon>
        <taxon>Galloanserae</taxon>
        <taxon>Anseriformes</taxon>
        <taxon>Anatidae</taxon>
        <taxon>Anatinae</taxon>
        <taxon>Anas</taxon>
    </lineage>
</organism>
<proteinExistence type="predicted"/>
<sequence>MKLHAVKGYRIKINLDAERQSKSQQTSISLETPRTSQYNSHENSPISSKSKTDFTWLAFRPLFISLRADKNPSFLKDMTEDILPKITPCSAFATDGKTSLSVSLHKRKTSLSVSLHEKD</sequence>
<accession>R0L378</accession>
<name>R0L378_ANAPL</name>
<feature type="region of interest" description="Disordered" evidence="1">
    <location>
        <begin position="17"/>
        <end position="49"/>
    </location>
</feature>
<dbReference type="Proteomes" id="UP000296049">
    <property type="component" value="Unassembled WGS sequence"/>
</dbReference>
<reference evidence="3" key="1">
    <citation type="journal article" date="2013" name="Nat. Genet.">
        <title>The duck genome and transcriptome provide insight into an avian influenza virus reservoir species.</title>
        <authorList>
            <person name="Huang Y."/>
            <person name="Li Y."/>
            <person name="Burt D.W."/>
            <person name="Chen H."/>
            <person name="Zhang Y."/>
            <person name="Qian W."/>
            <person name="Kim H."/>
            <person name="Gan S."/>
            <person name="Zhao Y."/>
            <person name="Li J."/>
            <person name="Yi K."/>
            <person name="Feng H."/>
            <person name="Zhu P."/>
            <person name="Li B."/>
            <person name="Liu Q."/>
            <person name="Fairley S."/>
            <person name="Magor K.E."/>
            <person name="Du Z."/>
            <person name="Hu X."/>
            <person name="Goodman L."/>
            <person name="Tafer H."/>
            <person name="Vignal A."/>
            <person name="Lee T."/>
            <person name="Kim K.W."/>
            <person name="Sheng Z."/>
            <person name="An Y."/>
            <person name="Searle S."/>
            <person name="Herrero J."/>
            <person name="Groenen M.A."/>
            <person name="Crooijmans R.P."/>
            <person name="Faraut T."/>
            <person name="Cai Q."/>
            <person name="Webster R.G."/>
            <person name="Aldridge J.R."/>
            <person name="Warren W.C."/>
            <person name="Bartschat S."/>
            <person name="Kehr S."/>
            <person name="Marz M."/>
            <person name="Stadler P.F."/>
            <person name="Smith J."/>
            <person name="Kraus R.H."/>
            <person name="Zhao Y."/>
            <person name="Ren L."/>
            <person name="Fei J."/>
            <person name="Morisson M."/>
            <person name="Kaiser P."/>
            <person name="Griffin D.K."/>
            <person name="Rao M."/>
            <person name="Pitel F."/>
            <person name="Wang J."/>
            <person name="Li N."/>
        </authorList>
    </citation>
    <scope>NUCLEOTIDE SEQUENCE [LARGE SCALE GENOMIC DNA]</scope>
</reference>
<dbReference type="AlphaFoldDB" id="R0L378"/>
<protein>
    <submittedName>
        <fullName evidence="2">Uncharacterized protein</fullName>
    </submittedName>
</protein>
<evidence type="ECO:0000313" key="2">
    <source>
        <dbReference type="EMBL" id="EOA94732.1"/>
    </source>
</evidence>